<dbReference type="Proteomes" id="UP000235363">
    <property type="component" value="Unassembled WGS sequence"/>
</dbReference>
<dbReference type="CDD" id="cd04301">
    <property type="entry name" value="NAT_SF"/>
    <property type="match status" value="1"/>
</dbReference>
<dbReference type="PROSITE" id="PS51186">
    <property type="entry name" value="GNAT"/>
    <property type="match status" value="1"/>
</dbReference>
<dbReference type="AlphaFoldDB" id="A0A0M2X6N4"/>
<name>A0A0M2X6N4_9CORY</name>
<sequence length="309" mass="34043">MRIETPTAELLHQAAEMPTMPAVGMTPDQIQTEIAAGRLQPHWSQVALDDDGNIIGRALWWGRDEHKPIALDVWDAVAGHDSPEAILSALLERGHAALEAHGTRTPLPHTMRVPVTWRDNTAVAHDVHAKIAAAAAAGLRQHNERRQFQWDQGSPMQEPGPRLRFEQADDSTFIDLIARAAHGPLDVTTRRELATTDTLSLARDEVDYYRSCPGDRDWWRVAYDQQGTINGIAIPSATPTNRNVGYLAVLPEYRGHGYVDDLLAFITAFHATAGAPRITATTDAVNTPMAAAFTRAGYRCTETRIDLEP</sequence>
<dbReference type="GO" id="GO:0016747">
    <property type="term" value="F:acyltransferase activity, transferring groups other than amino-acyl groups"/>
    <property type="evidence" value="ECO:0007669"/>
    <property type="project" value="InterPro"/>
</dbReference>
<dbReference type="OrthoDB" id="7942268at2"/>
<dbReference type="InterPro" id="IPR000182">
    <property type="entry name" value="GNAT_dom"/>
</dbReference>
<dbReference type="SUPFAM" id="SSF55729">
    <property type="entry name" value="Acyl-CoA N-acyltransferases (Nat)"/>
    <property type="match status" value="1"/>
</dbReference>
<comment type="caution">
    <text evidence="1">The sequence shown here is derived from an EMBL/GenBank/DDBJ whole genome shotgun (WGS) entry which is preliminary data.</text>
</comment>
<dbReference type="InterPro" id="IPR016181">
    <property type="entry name" value="Acyl_CoA_acyltransferase"/>
</dbReference>
<evidence type="ECO:0000313" key="2">
    <source>
        <dbReference type="Proteomes" id="UP000235363"/>
    </source>
</evidence>
<dbReference type="EMBL" id="PNHF01000033">
    <property type="protein sequence ID" value="PMC61329.1"/>
    <property type="molecule type" value="Genomic_DNA"/>
</dbReference>
<evidence type="ECO:0000313" key="1">
    <source>
        <dbReference type="EMBL" id="PMC61329.1"/>
    </source>
</evidence>
<dbReference type="Pfam" id="PF00583">
    <property type="entry name" value="Acetyltransf_1"/>
    <property type="match status" value="1"/>
</dbReference>
<dbReference type="Gene3D" id="3.40.630.30">
    <property type="match status" value="1"/>
</dbReference>
<gene>
    <name evidence="1" type="ORF">CJ204_11600</name>
</gene>
<protein>
    <submittedName>
        <fullName evidence="1">N-acetyltransferase</fullName>
    </submittedName>
</protein>
<dbReference type="STRING" id="1725.WU86_11670"/>
<proteinExistence type="predicted"/>
<organism evidence="1 2">
    <name type="scientific">Corynebacterium xerosis</name>
    <dbReference type="NCBI Taxonomy" id="1725"/>
    <lineage>
        <taxon>Bacteria</taxon>
        <taxon>Bacillati</taxon>
        <taxon>Actinomycetota</taxon>
        <taxon>Actinomycetes</taxon>
        <taxon>Mycobacteriales</taxon>
        <taxon>Corynebacteriaceae</taxon>
        <taxon>Corynebacterium</taxon>
    </lineage>
</organism>
<keyword evidence="1" id="KW-0808">Transferase</keyword>
<reference evidence="1 2" key="1">
    <citation type="submission" date="2017-09" db="EMBL/GenBank/DDBJ databases">
        <title>Bacterial strain isolated from the female urinary microbiota.</title>
        <authorList>
            <person name="Thomas-White K."/>
            <person name="Kumar N."/>
            <person name="Forster S."/>
            <person name="Putonti C."/>
            <person name="Lawley T."/>
            <person name="Wolfe A.J."/>
        </authorList>
    </citation>
    <scope>NUCLEOTIDE SEQUENCE [LARGE SCALE GENOMIC DNA]</scope>
    <source>
        <strain evidence="1 2">UMB0908</strain>
    </source>
</reference>
<accession>A0A0M2X6N4</accession>